<dbReference type="OrthoDB" id="105955at2157"/>
<reference evidence="1 2" key="1">
    <citation type="journal article" date="2010" name="Stand. Genomic Sci.">
        <title>Complete genome sequence of Methanoplanus petrolearius type strain (SEBR 4847).</title>
        <authorList>
            <person name="Brambilla E."/>
            <person name="Djao O.D."/>
            <person name="Daligault H."/>
            <person name="Lapidus A."/>
            <person name="Lucas S."/>
            <person name="Hammon N."/>
            <person name="Nolan M."/>
            <person name="Tice H."/>
            <person name="Cheng J.F."/>
            <person name="Han C."/>
            <person name="Tapia R."/>
            <person name="Goodwin L."/>
            <person name="Pitluck S."/>
            <person name="Liolios K."/>
            <person name="Ivanova N."/>
            <person name="Mavromatis K."/>
            <person name="Mikhailova N."/>
            <person name="Pati A."/>
            <person name="Chen A."/>
            <person name="Palaniappan K."/>
            <person name="Land M."/>
            <person name="Hauser L."/>
            <person name="Chang Y.J."/>
            <person name="Jeffries C.D."/>
            <person name="Rohde M."/>
            <person name="Spring S."/>
            <person name="Sikorski J."/>
            <person name="Goker M."/>
            <person name="Woyke T."/>
            <person name="Bristow J."/>
            <person name="Eisen J.A."/>
            <person name="Markowitz V."/>
            <person name="Hugenholtz P."/>
            <person name="Kyrpides N.C."/>
            <person name="Klenk H.P."/>
        </authorList>
    </citation>
    <scope>NUCLEOTIDE SEQUENCE [LARGE SCALE GENOMIC DNA]</scope>
    <source>
        <strain evidence="2">DSM 11571 / OCM 486 / SEBR 4847</strain>
    </source>
</reference>
<dbReference type="HOGENOM" id="CLU_1718235_0_0_2"/>
<dbReference type="Proteomes" id="UP000006565">
    <property type="component" value="Chromosome"/>
</dbReference>
<name>E1RFG4_METP4</name>
<dbReference type="AlphaFoldDB" id="E1RFG4"/>
<dbReference type="eggNOG" id="arCOG06559">
    <property type="taxonomic scope" value="Archaea"/>
</dbReference>
<accession>E1RFG4</accession>
<protein>
    <submittedName>
        <fullName evidence="1">Uncharacterized protein</fullName>
    </submittedName>
</protein>
<evidence type="ECO:0000313" key="1">
    <source>
        <dbReference type="EMBL" id="ADN36194.1"/>
    </source>
</evidence>
<dbReference type="GeneID" id="9743905"/>
<dbReference type="RefSeq" id="WP_013329371.1">
    <property type="nucleotide sequence ID" value="NC_014507.1"/>
</dbReference>
<gene>
    <name evidence="1" type="ordered locus">Mpet_1435</name>
</gene>
<sequence>MDYIEENIPGRCAEVEKSDSETDVYFIDDAGTFTEYIVTIEKGLFTNDVAYSTFISEEYFTINKSEAQAEALGQRPGWNLTGETILKIDDDVFVWEIPVSNGSGEDTIIIPAELREGNPVMKTEPKGMPGFDLLLTIWSVGIGSIILSKRRD</sequence>
<dbReference type="STRING" id="679926.Mpet_1435"/>
<dbReference type="EMBL" id="CP002117">
    <property type="protein sequence ID" value="ADN36194.1"/>
    <property type="molecule type" value="Genomic_DNA"/>
</dbReference>
<organism evidence="1 2">
    <name type="scientific">Methanolacinia petrolearia (strain DSM 11571 / OCM 486 / SEBR 4847)</name>
    <name type="common">Methanoplanus petrolearius</name>
    <dbReference type="NCBI Taxonomy" id="679926"/>
    <lineage>
        <taxon>Archaea</taxon>
        <taxon>Methanobacteriati</taxon>
        <taxon>Methanobacteriota</taxon>
        <taxon>Stenosarchaea group</taxon>
        <taxon>Methanomicrobia</taxon>
        <taxon>Methanomicrobiales</taxon>
        <taxon>Methanomicrobiaceae</taxon>
        <taxon>Methanolacinia</taxon>
    </lineage>
</organism>
<keyword evidence="2" id="KW-1185">Reference proteome</keyword>
<dbReference type="KEGG" id="mpi:Mpet_1435"/>
<proteinExistence type="predicted"/>
<evidence type="ECO:0000313" key="2">
    <source>
        <dbReference type="Proteomes" id="UP000006565"/>
    </source>
</evidence>